<comment type="catalytic activity">
    <reaction evidence="1 5">
        <text>L-alanine = D-alanine</text>
        <dbReference type="Rhea" id="RHEA:20249"/>
        <dbReference type="ChEBI" id="CHEBI:57416"/>
        <dbReference type="ChEBI" id="CHEBI:57972"/>
        <dbReference type="EC" id="5.1.1.1"/>
    </reaction>
</comment>
<feature type="active site" description="Proton acceptor; specific for L-alanine" evidence="5">
    <location>
        <position position="273"/>
    </location>
</feature>
<dbReference type="PANTHER" id="PTHR30511:SF0">
    <property type="entry name" value="ALANINE RACEMASE, CATABOLIC-RELATED"/>
    <property type="match status" value="1"/>
</dbReference>
<dbReference type="FunFam" id="2.40.37.10:FF:000006">
    <property type="entry name" value="Alanine racemase"/>
    <property type="match status" value="1"/>
</dbReference>
<dbReference type="EC" id="5.1.1.1" evidence="5"/>
<dbReference type="InterPro" id="IPR029066">
    <property type="entry name" value="PLP-binding_barrel"/>
</dbReference>
<dbReference type="InterPro" id="IPR000821">
    <property type="entry name" value="Ala_racemase"/>
</dbReference>
<comment type="similarity">
    <text evidence="5">Belongs to the alanine racemase family.</text>
</comment>
<dbReference type="AlphaFoldDB" id="A0A559IW64"/>
<keyword evidence="4 5" id="KW-0413">Isomerase</keyword>
<dbReference type="SUPFAM" id="SSF51419">
    <property type="entry name" value="PLP-binding barrel"/>
    <property type="match status" value="1"/>
</dbReference>
<dbReference type="GO" id="GO:0030632">
    <property type="term" value="P:D-alanine biosynthetic process"/>
    <property type="evidence" value="ECO:0007669"/>
    <property type="project" value="UniProtKB-UniRule"/>
</dbReference>
<dbReference type="Proteomes" id="UP000318102">
    <property type="component" value="Unassembled WGS sequence"/>
</dbReference>
<feature type="binding site" evidence="5 7">
    <location>
        <position position="142"/>
    </location>
    <ligand>
        <name>substrate</name>
    </ligand>
</feature>
<dbReference type="GO" id="GO:0005829">
    <property type="term" value="C:cytosol"/>
    <property type="evidence" value="ECO:0007669"/>
    <property type="project" value="TreeGrafter"/>
</dbReference>
<dbReference type="SMART" id="SM01005">
    <property type="entry name" value="Ala_racemase_C"/>
    <property type="match status" value="1"/>
</dbReference>
<evidence type="ECO:0000256" key="5">
    <source>
        <dbReference type="HAMAP-Rule" id="MF_01201"/>
    </source>
</evidence>
<organism evidence="9 10">
    <name type="scientific">Paenibacillus agilis</name>
    <dbReference type="NCBI Taxonomy" id="3020863"/>
    <lineage>
        <taxon>Bacteria</taxon>
        <taxon>Bacillati</taxon>
        <taxon>Bacillota</taxon>
        <taxon>Bacilli</taxon>
        <taxon>Bacillales</taxon>
        <taxon>Paenibacillaceae</taxon>
        <taxon>Paenibacillus</taxon>
    </lineage>
</organism>
<dbReference type="InterPro" id="IPR011079">
    <property type="entry name" value="Ala_racemase_C"/>
</dbReference>
<keyword evidence="3 5" id="KW-0663">Pyridoxal phosphate</keyword>
<accession>A0A559IW64</accession>
<evidence type="ECO:0000256" key="7">
    <source>
        <dbReference type="PIRSR" id="PIRSR600821-52"/>
    </source>
</evidence>
<dbReference type="CDD" id="cd00430">
    <property type="entry name" value="PLPDE_III_AR"/>
    <property type="match status" value="1"/>
</dbReference>
<feature type="modified residue" description="N6-(pyridoxal phosphate)lysine" evidence="5 6">
    <location>
        <position position="39"/>
    </location>
</feature>
<comment type="caution">
    <text evidence="9">The sequence shown here is derived from an EMBL/GenBank/DDBJ whole genome shotgun (WGS) entry which is preliminary data.</text>
</comment>
<dbReference type="FunFam" id="3.20.20.10:FF:000002">
    <property type="entry name" value="Alanine racemase"/>
    <property type="match status" value="1"/>
</dbReference>
<evidence type="ECO:0000256" key="2">
    <source>
        <dbReference type="ARBA" id="ARBA00001933"/>
    </source>
</evidence>
<dbReference type="InterPro" id="IPR009006">
    <property type="entry name" value="Ala_racemase/Decarboxylase_C"/>
</dbReference>
<dbReference type="PANTHER" id="PTHR30511">
    <property type="entry name" value="ALANINE RACEMASE"/>
    <property type="match status" value="1"/>
</dbReference>
<feature type="active site" description="Proton acceptor; specific for D-alanine" evidence="5">
    <location>
        <position position="39"/>
    </location>
</feature>
<gene>
    <name evidence="9" type="primary">alr</name>
    <name evidence="9" type="ORF">FPZ44_01645</name>
</gene>
<keyword evidence="10" id="KW-1185">Reference proteome</keyword>
<dbReference type="Gene3D" id="3.20.20.10">
    <property type="entry name" value="Alanine racemase"/>
    <property type="match status" value="1"/>
</dbReference>
<dbReference type="HAMAP" id="MF_01201">
    <property type="entry name" value="Ala_racemase"/>
    <property type="match status" value="1"/>
</dbReference>
<evidence type="ECO:0000259" key="8">
    <source>
        <dbReference type="SMART" id="SM01005"/>
    </source>
</evidence>
<evidence type="ECO:0000256" key="3">
    <source>
        <dbReference type="ARBA" id="ARBA00022898"/>
    </source>
</evidence>
<evidence type="ECO:0000256" key="6">
    <source>
        <dbReference type="PIRSR" id="PIRSR600821-50"/>
    </source>
</evidence>
<dbReference type="PROSITE" id="PS00395">
    <property type="entry name" value="ALANINE_RACEMASE"/>
    <property type="match status" value="1"/>
</dbReference>
<dbReference type="GO" id="GO:0008784">
    <property type="term" value="F:alanine racemase activity"/>
    <property type="evidence" value="ECO:0007669"/>
    <property type="project" value="UniProtKB-UniRule"/>
</dbReference>
<evidence type="ECO:0000313" key="9">
    <source>
        <dbReference type="EMBL" id="TVX91877.1"/>
    </source>
</evidence>
<sequence length="397" mass="43567">MESYYRPTRIELSLDALEHNIQAFRSMIPEETKLGLCVKANAYGHGAVEIAKAAEQIGADYFNVAFIDEAIQLRQAGIVTPILVLGYTPPEAIPTAFCHHISINVYSEDVLEALEQRAPALSAANDGHRLSVHVKIDSGMGRLGLRSPDEAVAFMSRLSRIEGVEVEGLFTHFATADEADKTYTNMQVERFQTVVQALKQHQLCPPVIHLSNSAGTIDLPECAVNMVRVGISMYGLYPSEEVNKTAVSLQPVMSWKTKVVHVKQLPAGEGVSYGTKYFTTEDEWIATIPVGYADGYSRMLSGKAEMLIRGKRVPVIGRICMDQCMVSLAPLGEEAADMGVGEEVVLIGKQQDACISTEEVADKLGTINYEVICKLAHRIPRIYVKQHGTSIVYNPLL</sequence>
<evidence type="ECO:0000256" key="4">
    <source>
        <dbReference type="ARBA" id="ARBA00023235"/>
    </source>
</evidence>
<dbReference type="UniPathway" id="UPA00042">
    <property type="reaction ID" value="UER00497"/>
</dbReference>
<name>A0A559IW64_9BACL</name>
<dbReference type="PRINTS" id="PR00992">
    <property type="entry name" value="ALARACEMASE"/>
</dbReference>
<comment type="pathway">
    <text evidence="5">Amino-acid biosynthesis; D-alanine biosynthesis; D-alanine from L-alanine: step 1/1.</text>
</comment>
<proteinExistence type="inferred from homology"/>
<dbReference type="EMBL" id="VNJK01000001">
    <property type="protein sequence ID" value="TVX91877.1"/>
    <property type="molecule type" value="Genomic_DNA"/>
</dbReference>
<comment type="function">
    <text evidence="5">Catalyzes the interconversion of L-alanine and D-alanine. May also act on other amino acids.</text>
</comment>
<dbReference type="NCBIfam" id="TIGR00492">
    <property type="entry name" value="alr"/>
    <property type="match status" value="1"/>
</dbReference>
<dbReference type="SUPFAM" id="SSF50621">
    <property type="entry name" value="Alanine racemase C-terminal domain-like"/>
    <property type="match status" value="1"/>
</dbReference>
<dbReference type="OrthoDB" id="9813814at2"/>
<dbReference type="Gene3D" id="2.40.37.10">
    <property type="entry name" value="Lyase, Ornithine Decarboxylase, Chain A, domain 1"/>
    <property type="match status" value="1"/>
</dbReference>
<dbReference type="GO" id="GO:0009252">
    <property type="term" value="P:peptidoglycan biosynthetic process"/>
    <property type="evidence" value="ECO:0007669"/>
    <property type="project" value="TreeGrafter"/>
</dbReference>
<evidence type="ECO:0000256" key="1">
    <source>
        <dbReference type="ARBA" id="ARBA00000316"/>
    </source>
</evidence>
<dbReference type="Pfam" id="PF01168">
    <property type="entry name" value="Ala_racemase_N"/>
    <property type="match status" value="1"/>
</dbReference>
<dbReference type="InterPro" id="IPR020622">
    <property type="entry name" value="Ala_racemase_pyridoxalP-BS"/>
</dbReference>
<dbReference type="Pfam" id="PF00842">
    <property type="entry name" value="Ala_racemase_C"/>
    <property type="match status" value="1"/>
</dbReference>
<comment type="cofactor">
    <cofactor evidence="2 5 6">
        <name>pyridoxal 5'-phosphate</name>
        <dbReference type="ChEBI" id="CHEBI:597326"/>
    </cofactor>
</comment>
<feature type="domain" description="Alanine racemase C-terminal" evidence="8">
    <location>
        <begin position="252"/>
        <end position="384"/>
    </location>
</feature>
<dbReference type="RefSeq" id="WP_144986801.1">
    <property type="nucleotide sequence ID" value="NZ_VNJK01000001.1"/>
</dbReference>
<dbReference type="GO" id="GO:0030170">
    <property type="term" value="F:pyridoxal phosphate binding"/>
    <property type="evidence" value="ECO:0007669"/>
    <property type="project" value="UniProtKB-UniRule"/>
</dbReference>
<protein>
    <recommendedName>
        <fullName evidence="5">Alanine racemase</fullName>
        <ecNumber evidence="5">5.1.1.1</ecNumber>
    </recommendedName>
</protein>
<dbReference type="InterPro" id="IPR001608">
    <property type="entry name" value="Ala_racemase_N"/>
</dbReference>
<reference evidence="9 10" key="1">
    <citation type="submission" date="2019-07" db="EMBL/GenBank/DDBJ databases">
        <authorList>
            <person name="Kim J."/>
        </authorList>
    </citation>
    <scope>NUCLEOTIDE SEQUENCE [LARGE SCALE GENOMIC DNA]</scope>
    <source>
        <strain evidence="9 10">N4</strain>
    </source>
</reference>
<feature type="binding site" evidence="5 7">
    <location>
        <position position="321"/>
    </location>
    <ligand>
        <name>substrate</name>
    </ligand>
</feature>
<evidence type="ECO:0000313" key="10">
    <source>
        <dbReference type="Proteomes" id="UP000318102"/>
    </source>
</evidence>